<proteinExistence type="predicted"/>
<reference evidence="1 2" key="1">
    <citation type="journal article" date="2022" name="Plant J.">
        <title>Chromosome-level genome of Camellia lanceoleosa provides a valuable resource for understanding genome evolution and self-incompatibility.</title>
        <authorList>
            <person name="Gong W."/>
            <person name="Xiao S."/>
            <person name="Wang L."/>
            <person name="Liao Z."/>
            <person name="Chang Y."/>
            <person name="Mo W."/>
            <person name="Hu G."/>
            <person name="Li W."/>
            <person name="Zhao G."/>
            <person name="Zhu H."/>
            <person name="Hu X."/>
            <person name="Ji K."/>
            <person name="Xiang X."/>
            <person name="Song Q."/>
            <person name="Yuan D."/>
            <person name="Jin S."/>
            <person name="Zhang L."/>
        </authorList>
    </citation>
    <scope>NUCLEOTIDE SEQUENCE [LARGE SCALE GENOMIC DNA]</scope>
    <source>
        <strain evidence="1">SQ_2022a</strain>
    </source>
</reference>
<protein>
    <submittedName>
        <fullName evidence="1">Uncharacterized protein</fullName>
    </submittedName>
</protein>
<keyword evidence="2" id="KW-1185">Reference proteome</keyword>
<sequence>MKVASHNLGWFMQSFPSRSKVVPHKSHTKVQRLYGQCMALNASAVVILVHAYCKIDQNITKQALDCFDQHDDLFRHPSMIFRLCNDLASSSADLKRDITAKSIPCYMNETKLSEELACEQMRNLIDETWKKMNKGLASNNTPFSRPLMNIILNLGRTIYCIYQYRDAYGAPDNT</sequence>
<name>A0ACC0HAN9_9ERIC</name>
<accession>A0ACC0HAN9</accession>
<comment type="caution">
    <text evidence="1">The sequence shown here is derived from an EMBL/GenBank/DDBJ whole genome shotgun (WGS) entry which is preliminary data.</text>
</comment>
<evidence type="ECO:0000313" key="1">
    <source>
        <dbReference type="EMBL" id="KAI8008936.1"/>
    </source>
</evidence>
<evidence type="ECO:0000313" key="2">
    <source>
        <dbReference type="Proteomes" id="UP001060215"/>
    </source>
</evidence>
<gene>
    <name evidence="1" type="ORF">LOK49_LG07G02401</name>
</gene>
<dbReference type="Proteomes" id="UP001060215">
    <property type="component" value="Chromosome 7"/>
</dbReference>
<dbReference type="EMBL" id="CM045764">
    <property type="protein sequence ID" value="KAI8008936.1"/>
    <property type="molecule type" value="Genomic_DNA"/>
</dbReference>
<organism evidence="1 2">
    <name type="scientific">Camellia lanceoleosa</name>
    <dbReference type="NCBI Taxonomy" id="1840588"/>
    <lineage>
        <taxon>Eukaryota</taxon>
        <taxon>Viridiplantae</taxon>
        <taxon>Streptophyta</taxon>
        <taxon>Embryophyta</taxon>
        <taxon>Tracheophyta</taxon>
        <taxon>Spermatophyta</taxon>
        <taxon>Magnoliopsida</taxon>
        <taxon>eudicotyledons</taxon>
        <taxon>Gunneridae</taxon>
        <taxon>Pentapetalae</taxon>
        <taxon>asterids</taxon>
        <taxon>Ericales</taxon>
        <taxon>Theaceae</taxon>
        <taxon>Camellia</taxon>
    </lineage>
</organism>